<evidence type="ECO:0008006" key="9">
    <source>
        <dbReference type="Google" id="ProtNLM"/>
    </source>
</evidence>
<dbReference type="EMBL" id="AM286690">
    <property type="protein sequence ID" value="CAL17520.1"/>
    <property type="molecule type" value="Genomic_DNA"/>
</dbReference>
<evidence type="ECO:0000313" key="8">
    <source>
        <dbReference type="Proteomes" id="UP000008871"/>
    </source>
</evidence>
<organism evidence="7 8">
    <name type="scientific">Alcanivorax borkumensis (strain ATCC 700651 / DSM 11573 / NCIMB 13689 / SK2)</name>
    <dbReference type="NCBI Taxonomy" id="393595"/>
    <lineage>
        <taxon>Bacteria</taxon>
        <taxon>Pseudomonadati</taxon>
        <taxon>Pseudomonadota</taxon>
        <taxon>Gammaproteobacteria</taxon>
        <taxon>Oceanospirillales</taxon>
        <taxon>Alcanivoracaceae</taxon>
        <taxon>Alcanivorax</taxon>
    </lineage>
</organism>
<evidence type="ECO:0000256" key="1">
    <source>
        <dbReference type="ARBA" id="ARBA00004141"/>
    </source>
</evidence>
<feature type="transmembrane region" description="Helical" evidence="6">
    <location>
        <begin position="142"/>
        <end position="163"/>
    </location>
</feature>
<evidence type="ECO:0000256" key="3">
    <source>
        <dbReference type="ARBA" id="ARBA00022989"/>
    </source>
</evidence>
<reference evidence="7 8" key="1">
    <citation type="journal article" date="2006" name="Nat. Biotechnol.">
        <title>Genome sequence of the ubiquitous hydrocarbon-degrading marine bacterium Alcanivorax borkumensis.</title>
        <authorList>
            <person name="Schneiker S."/>
            <person name="Martins dos Santos V.A.P."/>
            <person name="Bartels D."/>
            <person name="Bekel T."/>
            <person name="Brecht M."/>
            <person name="Buhrmester J."/>
            <person name="Chernikova T.N."/>
            <person name="Denaro R."/>
            <person name="Ferrer M."/>
            <person name="Gertler C."/>
            <person name="Goesmann A."/>
            <person name="Golyshina O.V."/>
            <person name="Kaminski F."/>
            <person name="Khachane A.N."/>
            <person name="Lang S."/>
            <person name="Linke B."/>
            <person name="McHardy A.C."/>
            <person name="Meyer F."/>
            <person name="Nechitaylo T."/>
            <person name="Puehler A."/>
            <person name="Regenhardt D."/>
            <person name="Rupp O."/>
            <person name="Sabirova J.S."/>
            <person name="Selbitschka W."/>
            <person name="Yakimov M.M."/>
            <person name="Timmis K.N."/>
            <person name="Vorhoelter F.-J."/>
            <person name="Weidner S."/>
            <person name="Kaiser O."/>
            <person name="Golyshin P.N."/>
        </authorList>
    </citation>
    <scope>NUCLEOTIDE SEQUENCE [LARGE SCALE GENOMIC DNA]</scope>
    <source>
        <strain evidence="8">ATCC 700651 / DSM 11573 / NCIMB 13689 / SK2</strain>
    </source>
</reference>
<gene>
    <name evidence="7" type="ordered locus">ABO_2072</name>
</gene>
<dbReference type="KEGG" id="abo:ABO_2072"/>
<dbReference type="AlphaFoldDB" id="Q0VMS8"/>
<dbReference type="STRING" id="393595.ABO_2072"/>
<keyword evidence="2 6" id="KW-0812">Transmembrane</keyword>
<feature type="transmembrane region" description="Helical" evidence="6">
    <location>
        <begin position="33"/>
        <end position="52"/>
    </location>
</feature>
<keyword evidence="3 6" id="KW-1133">Transmembrane helix</keyword>
<feature type="transmembrane region" description="Helical" evidence="6">
    <location>
        <begin position="199"/>
        <end position="220"/>
    </location>
</feature>
<evidence type="ECO:0000256" key="4">
    <source>
        <dbReference type="ARBA" id="ARBA00023136"/>
    </source>
</evidence>
<feature type="transmembrane region" description="Helical" evidence="6">
    <location>
        <begin position="64"/>
        <end position="81"/>
    </location>
</feature>
<dbReference type="RefSeq" id="WP_011589350.1">
    <property type="nucleotide sequence ID" value="NC_008260.1"/>
</dbReference>
<sequence>MSTIASMHALLVTDIVTAVSGLAQQTMGWLRPIFINLVVIYLALTGYALWAGKIEIPLNELISRLIRIAAVSTFALTWSIYSDHIIDIAFHGPDEVLSGITGSGNDAINALDGLWERITDTSEEKFDENSGMSISQALENKILGVMLSITGWLICFPAFLIIVASQLVSALLIIIGPIFIVASLFRRSSRYTEAWVNQLLTYFMLYVLIILVEHLAAEIFEQMHLRLENKAALAQLGFISEMLLVGLIMMGVSLMTPFLAGGLVGVTAPGIQNALRFIPGPGMLRHLNPSTPSPRPGGPGGSGYLKKWNK</sequence>
<feature type="region of interest" description="Disordered" evidence="5">
    <location>
        <begin position="288"/>
        <end position="310"/>
    </location>
</feature>
<proteinExistence type="predicted"/>
<dbReference type="eggNOG" id="COG3704">
    <property type="taxonomic scope" value="Bacteria"/>
</dbReference>
<dbReference type="GO" id="GO:0016020">
    <property type="term" value="C:membrane"/>
    <property type="evidence" value="ECO:0007669"/>
    <property type="project" value="UniProtKB-SubCell"/>
</dbReference>
<feature type="transmembrane region" description="Helical" evidence="6">
    <location>
        <begin position="170"/>
        <end position="187"/>
    </location>
</feature>
<evidence type="ECO:0000313" key="7">
    <source>
        <dbReference type="EMBL" id="CAL17520.1"/>
    </source>
</evidence>
<dbReference type="Proteomes" id="UP000008871">
    <property type="component" value="Chromosome"/>
</dbReference>
<protein>
    <recommendedName>
        <fullName evidence="9">Type IV secretion system protein VirB6</fullName>
    </recommendedName>
</protein>
<dbReference type="InterPro" id="IPR007688">
    <property type="entry name" value="Conjugal_tfr_TrbL/VirB6"/>
</dbReference>
<dbReference type="OrthoDB" id="8752823at2"/>
<comment type="subcellular location">
    <subcellularLocation>
        <location evidence="1">Membrane</location>
        <topology evidence="1">Multi-pass membrane protein</topology>
    </subcellularLocation>
</comment>
<dbReference type="Pfam" id="PF04610">
    <property type="entry name" value="TrbL"/>
    <property type="match status" value="1"/>
</dbReference>
<keyword evidence="4 6" id="KW-0472">Membrane</keyword>
<evidence type="ECO:0000256" key="6">
    <source>
        <dbReference type="SAM" id="Phobius"/>
    </source>
</evidence>
<name>Q0VMS8_ALCBS</name>
<evidence type="ECO:0000256" key="2">
    <source>
        <dbReference type="ARBA" id="ARBA00022692"/>
    </source>
</evidence>
<evidence type="ECO:0000256" key="5">
    <source>
        <dbReference type="SAM" id="MobiDB-lite"/>
    </source>
</evidence>
<dbReference type="HOGENOM" id="CLU_065797_1_0_6"/>
<keyword evidence="8" id="KW-1185">Reference proteome</keyword>
<accession>Q0VMS8</accession>
<dbReference type="GO" id="GO:0030255">
    <property type="term" value="P:protein secretion by the type IV secretion system"/>
    <property type="evidence" value="ECO:0007669"/>
    <property type="project" value="InterPro"/>
</dbReference>